<reference evidence="2" key="1">
    <citation type="submission" date="2021-05" db="EMBL/GenBank/DDBJ databases">
        <authorList>
            <person name="Khan N."/>
        </authorList>
    </citation>
    <scope>NUCLEOTIDE SEQUENCE</scope>
</reference>
<evidence type="ECO:0000313" key="2">
    <source>
        <dbReference type="EMBL" id="CAG7558561.1"/>
    </source>
</evidence>
<comment type="caution">
    <text evidence="2">The sequence shown here is derived from an EMBL/GenBank/DDBJ whole genome shotgun (WGS) entry which is preliminary data.</text>
</comment>
<dbReference type="EMBL" id="CAJSTJ010000125">
    <property type="protein sequence ID" value="CAG7558561.1"/>
    <property type="molecule type" value="Genomic_DNA"/>
</dbReference>
<feature type="coiled-coil region" evidence="1">
    <location>
        <begin position="286"/>
        <end position="313"/>
    </location>
</feature>
<dbReference type="AlphaFoldDB" id="A0A8J2N9N3"/>
<keyword evidence="1" id="KW-0175">Coiled coil</keyword>
<protein>
    <submittedName>
        <fullName evidence="2">Uncharacterized protein</fullName>
    </submittedName>
</protein>
<proteinExistence type="predicted"/>
<evidence type="ECO:0000256" key="1">
    <source>
        <dbReference type="SAM" id="Coils"/>
    </source>
</evidence>
<dbReference type="Proteomes" id="UP000693738">
    <property type="component" value="Unassembled WGS sequence"/>
</dbReference>
<organism evidence="2 3">
    <name type="scientific">Fusarium equiseti</name>
    <name type="common">Fusarium scirpi</name>
    <dbReference type="NCBI Taxonomy" id="61235"/>
    <lineage>
        <taxon>Eukaryota</taxon>
        <taxon>Fungi</taxon>
        <taxon>Dikarya</taxon>
        <taxon>Ascomycota</taxon>
        <taxon>Pezizomycotina</taxon>
        <taxon>Sordariomycetes</taxon>
        <taxon>Hypocreomycetidae</taxon>
        <taxon>Hypocreales</taxon>
        <taxon>Nectriaceae</taxon>
        <taxon>Fusarium</taxon>
        <taxon>Fusarium incarnatum-equiseti species complex</taxon>
    </lineage>
</organism>
<name>A0A8J2N9N3_FUSEQ</name>
<accession>A0A8J2N9N3</accession>
<sequence>MQIIHAVKTWFWIEDSIDRRAEPARGPFPINPVDLGVFIAYFPTWLKYHELYRLGAYGHPYDFISTNYENDLNASQEYQVRGTGWEERFATLGCSVNEPFALLTPAMQDGSALGGPFLPANGLSLTEIHEMMHLGSIWSMGPPIMPAVLAEIDGKKACYSRLAFPDHWYKEVCYNDDIHCLISPDHDLCDMSKAIEPLSEDEIEYLKENSQFHIGVGQGVVHIGARIGSPFNPGWTTQLPAKDNTMACVDYEPHWCARSTGVKVYTVVTYRTSPITDFPPSLLAKQRVLEEEVRKLKAKNTQITEENQKLEYQLGSKERDLAQSRHYLAVLRDTFNRLDVEGSSF</sequence>
<evidence type="ECO:0000313" key="3">
    <source>
        <dbReference type="Proteomes" id="UP000693738"/>
    </source>
</evidence>
<gene>
    <name evidence="2" type="ORF">FEQUK3_LOCUS4295</name>
</gene>